<dbReference type="AlphaFoldDB" id="A0A850Q9W6"/>
<evidence type="ECO:0000313" key="2">
    <source>
        <dbReference type="EMBL" id="NVO23089.1"/>
    </source>
</evidence>
<evidence type="ECO:0000259" key="1">
    <source>
        <dbReference type="Pfam" id="PF13403"/>
    </source>
</evidence>
<dbReference type="Gene3D" id="2.170.16.10">
    <property type="entry name" value="Hedgehog/Intein (Hint) domain"/>
    <property type="match status" value="1"/>
</dbReference>
<organism evidence="2 3">
    <name type="scientific">Donghicola mangrovi</name>
    <dbReference type="NCBI Taxonomy" id="2729614"/>
    <lineage>
        <taxon>Bacteria</taxon>
        <taxon>Pseudomonadati</taxon>
        <taxon>Pseudomonadota</taxon>
        <taxon>Alphaproteobacteria</taxon>
        <taxon>Rhodobacterales</taxon>
        <taxon>Roseobacteraceae</taxon>
        <taxon>Donghicola</taxon>
    </lineage>
</organism>
<proteinExistence type="predicted"/>
<gene>
    <name evidence="2" type="ORF">HJ536_06945</name>
</gene>
<dbReference type="Proteomes" id="UP000592216">
    <property type="component" value="Unassembled WGS sequence"/>
</dbReference>
<comment type="caution">
    <text evidence="2">The sequence shown here is derived from an EMBL/GenBank/DDBJ whole genome shotgun (WGS) entry which is preliminary data.</text>
</comment>
<dbReference type="RefSeq" id="WP_177157155.1">
    <property type="nucleotide sequence ID" value="NZ_JABCJE010000002.1"/>
</dbReference>
<sequence>MATTFNVLFLGQLASIDPTEGNDTAENAGALVGMTFGAKGDPLSDDIYTFSKNRTTNAIYRMNNSGRNAYDTFNVNYNGTNYTLQLDATVTYNALITYSDGTTATITAVVFQDTNGYTFVAPEYSANADQAALEAKAIRSITLLSLENDTYSGMNESRETWNYVACFTKGTLIDTIDGPRAIETLKAGDLVWTLDDGFQPLRWIGSKQVVGIGDLAPVFFQAGALGVDRDIMVSPNHRMYLSGGAVALHTGSDDALAMAKHLVNGAEVRRVAKPSVTYVHMMFDRHQIVRANGILSESFHPGDYALDAVGAACREEILTLFPQLVSQPESYGSVARCAMKKHEVAAILRDVVVPSSWNRSEFDLAC</sequence>
<dbReference type="EMBL" id="JABCJE010000002">
    <property type="protein sequence ID" value="NVO23089.1"/>
    <property type="molecule type" value="Genomic_DNA"/>
</dbReference>
<reference evidence="2 3" key="1">
    <citation type="submission" date="2020-04" db="EMBL/GenBank/DDBJ databases">
        <title>Donghicola sp., a member of the Rhodobacteraceae family isolated from mangrove forest in Thailand.</title>
        <authorList>
            <person name="Charoenyingcharoen P."/>
            <person name="Yukphan P."/>
        </authorList>
    </citation>
    <scope>NUCLEOTIDE SEQUENCE [LARGE SCALE GENOMIC DNA]</scope>
    <source>
        <strain evidence="2 3">B5-SW-15</strain>
    </source>
</reference>
<dbReference type="InterPro" id="IPR028992">
    <property type="entry name" value="Hedgehog/Intein_dom"/>
</dbReference>
<protein>
    <submittedName>
        <fullName evidence="2">Hint domain-containing protein</fullName>
    </submittedName>
</protein>
<dbReference type="Pfam" id="PF13403">
    <property type="entry name" value="Hint_2"/>
    <property type="match status" value="1"/>
</dbReference>
<feature type="domain" description="Hedgehog/Intein (Hint)" evidence="1">
    <location>
        <begin position="166"/>
        <end position="303"/>
    </location>
</feature>
<dbReference type="SUPFAM" id="SSF51294">
    <property type="entry name" value="Hedgehog/intein (Hint) domain"/>
    <property type="match status" value="1"/>
</dbReference>
<evidence type="ECO:0000313" key="3">
    <source>
        <dbReference type="Proteomes" id="UP000592216"/>
    </source>
</evidence>
<accession>A0A850Q9W6</accession>
<dbReference type="InterPro" id="IPR036844">
    <property type="entry name" value="Hint_dom_sf"/>
</dbReference>
<name>A0A850Q9W6_9RHOB</name>